<dbReference type="AlphaFoldDB" id="A0A9N9DLS4"/>
<dbReference type="Proteomes" id="UP000789739">
    <property type="component" value="Unassembled WGS sequence"/>
</dbReference>
<feature type="non-terminal residue" evidence="1">
    <location>
        <position position="1"/>
    </location>
</feature>
<accession>A0A9N9DLS4</accession>
<organism evidence="1 2">
    <name type="scientific">Paraglomus brasilianum</name>
    <dbReference type="NCBI Taxonomy" id="144538"/>
    <lineage>
        <taxon>Eukaryota</taxon>
        <taxon>Fungi</taxon>
        <taxon>Fungi incertae sedis</taxon>
        <taxon>Mucoromycota</taxon>
        <taxon>Glomeromycotina</taxon>
        <taxon>Glomeromycetes</taxon>
        <taxon>Paraglomerales</taxon>
        <taxon>Paraglomeraceae</taxon>
        <taxon>Paraglomus</taxon>
    </lineage>
</organism>
<name>A0A9N9DLS4_9GLOM</name>
<reference evidence="1" key="1">
    <citation type="submission" date="2021-06" db="EMBL/GenBank/DDBJ databases">
        <authorList>
            <person name="Kallberg Y."/>
            <person name="Tangrot J."/>
            <person name="Rosling A."/>
        </authorList>
    </citation>
    <scope>NUCLEOTIDE SEQUENCE</scope>
    <source>
        <strain evidence="1">BR232B</strain>
    </source>
</reference>
<proteinExistence type="predicted"/>
<keyword evidence="2" id="KW-1185">Reference proteome</keyword>
<evidence type="ECO:0000313" key="1">
    <source>
        <dbReference type="EMBL" id="CAG8639682.1"/>
    </source>
</evidence>
<dbReference type="EMBL" id="CAJVPI010002266">
    <property type="protein sequence ID" value="CAG8639682.1"/>
    <property type="molecule type" value="Genomic_DNA"/>
</dbReference>
<comment type="caution">
    <text evidence="1">The sequence shown here is derived from an EMBL/GenBank/DDBJ whole genome shotgun (WGS) entry which is preliminary data.</text>
</comment>
<protein>
    <submittedName>
        <fullName evidence="1">2388_t:CDS:1</fullName>
    </submittedName>
</protein>
<sequence length="104" mass="11766">VTGQKMCMYSFSLFADGIYLMLETGCVSLPMAVSELLPFVDDLEHLLGFRELCSDIADRLSGKSVANDDQSQAKHLRKTLTTPQFRQVVDNTKSRRRKSSIRHD</sequence>
<dbReference type="OrthoDB" id="2370938at2759"/>
<gene>
    <name evidence="1" type="ORF">PBRASI_LOCUS9701</name>
</gene>
<evidence type="ECO:0000313" key="2">
    <source>
        <dbReference type="Proteomes" id="UP000789739"/>
    </source>
</evidence>